<keyword evidence="4" id="KW-0456">Lyase</keyword>
<dbReference type="InterPro" id="IPR002915">
    <property type="entry name" value="DeoC/FbaB/LacD_aldolase"/>
</dbReference>
<gene>
    <name evidence="8" type="ORF">JCM15548_13632</name>
</gene>
<evidence type="ECO:0000313" key="9">
    <source>
        <dbReference type="Proteomes" id="UP000032900"/>
    </source>
</evidence>
<dbReference type="Pfam" id="PF01791">
    <property type="entry name" value="DeoC"/>
    <property type="match status" value="1"/>
</dbReference>
<dbReference type="EC" id="4.1.2.4" evidence="3 7"/>
<dbReference type="SUPFAM" id="SSF51569">
    <property type="entry name" value="Aldolase"/>
    <property type="match status" value="1"/>
</dbReference>
<accession>A0A0E9M150</accession>
<dbReference type="InterPro" id="IPR013785">
    <property type="entry name" value="Aldolase_TIM"/>
</dbReference>
<comment type="catalytic activity">
    <reaction evidence="6">
        <text>2-deoxy-D-ribose 5-phosphate = D-glyceraldehyde 3-phosphate + acetaldehyde</text>
        <dbReference type="Rhea" id="RHEA:12821"/>
        <dbReference type="ChEBI" id="CHEBI:15343"/>
        <dbReference type="ChEBI" id="CHEBI:59776"/>
        <dbReference type="ChEBI" id="CHEBI:62877"/>
        <dbReference type="EC" id="4.1.2.4"/>
    </reaction>
</comment>
<evidence type="ECO:0000256" key="6">
    <source>
        <dbReference type="ARBA" id="ARBA00048791"/>
    </source>
</evidence>
<keyword evidence="9" id="KW-1185">Reference proteome</keyword>
<dbReference type="GO" id="GO:0004139">
    <property type="term" value="F:deoxyribose-phosphate aldolase activity"/>
    <property type="evidence" value="ECO:0007669"/>
    <property type="project" value="UniProtKB-UniRule"/>
</dbReference>
<dbReference type="GO" id="GO:0009264">
    <property type="term" value="P:deoxyribonucleotide catabolic process"/>
    <property type="evidence" value="ECO:0007669"/>
    <property type="project" value="UniProtKB-UniRule"/>
</dbReference>
<dbReference type="NCBIfam" id="TIGR00126">
    <property type="entry name" value="deoC"/>
    <property type="match status" value="1"/>
</dbReference>
<dbReference type="PANTHER" id="PTHR10889:SF3">
    <property type="entry name" value="DEOXYRIBOSE-PHOSPHATE ALDOLASE"/>
    <property type="match status" value="1"/>
</dbReference>
<dbReference type="STRING" id="1236989.JCM15548_13632"/>
<dbReference type="EMBL" id="BAZW01000043">
    <property type="protein sequence ID" value="GAO31283.1"/>
    <property type="molecule type" value="Genomic_DNA"/>
</dbReference>
<evidence type="ECO:0000256" key="7">
    <source>
        <dbReference type="NCBIfam" id="TIGR00126"/>
    </source>
</evidence>
<keyword evidence="5" id="KW-0704">Schiff base</keyword>
<evidence type="ECO:0000256" key="2">
    <source>
        <dbReference type="ARBA" id="ARBA00009473"/>
    </source>
</evidence>
<dbReference type="SMART" id="SM01133">
    <property type="entry name" value="DeoC"/>
    <property type="match status" value="1"/>
</dbReference>
<evidence type="ECO:0000256" key="5">
    <source>
        <dbReference type="ARBA" id="ARBA00023270"/>
    </source>
</evidence>
<dbReference type="Gene3D" id="3.20.20.70">
    <property type="entry name" value="Aldolase class I"/>
    <property type="match status" value="1"/>
</dbReference>
<sequence length="195" mass="21159">MNRAVVSASFPSAQTFLETKVEETKRAVFFGANEVDIVISVGEFLEGNYEFVGNEITTIKAVTGKAHLKVILETGALKDSASIWKASLLAMEAGADFIKTSTGKLSPAATPEAAWVMTHAIKAYAKKKSKMIGFKPAGGIATVEDALLYWAIQEQVLGEKWLSNNYFRIGASRLANQLLTEIEAMKGKQGDVSYF</sequence>
<comment type="similarity">
    <text evidence="2">Belongs to the DeoC/FbaB aldolase family. DeoC type 2 subfamily.</text>
</comment>
<dbReference type="PIRSF" id="PIRSF001357">
    <property type="entry name" value="DeoC"/>
    <property type="match status" value="1"/>
</dbReference>
<protein>
    <recommendedName>
        <fullName evidence="3 7">Deoxyribose-phosphate aldolase</fullName>
        <ecNumber evidence="3 7">4.1.2.4</ecNumber>
    </recommendedName>
</protein>
<dbReference type="GO" id="GO:0016052">
    <property type="term" value="P:carbohydrate catabolic process"/>
    <property type="evidence" value="ECO:0007669"/>
    <property type="project" value="TreeGrafter"/>
</dbReference>
<dbReference type="PANTHER" id="PTHR10889">
    <property type="entry name" value="DEOXYRIBOSE-PHOSPHATE ALDOLASE"/>
    <property type="match status" value="1"/>
</dbReference>
<evidence type="ECO:0000256" key="4">
    <source>
        <dbReference type="ARBA" id="ARBA00023239"/>
    </source>
</evidence>
<name>A0A0E9M150_9BACT</name>
<organism evidence="8 9">
    <name type="scientific">Geofilum rubicundum JCM 15548</name>
    <dbReference type="NCBI Taxonomy" id="1236989"/>
    <lineage>
        <taxon>Bacteria</taxon>
        <taxon>Pseudomonadati</taxon>
        <taxon>Bacteroidota</taxon>
        <taxon>Bacteroidia</taxon>
        <taxon>Marinilabiliales</taxon>
        <taxon>Marinilabiliaceae</taxon>
        <taxon>Geofilum</taxon>
    </lineage>
</organism>
<dbReference type="AlphaFoldDB" id="A0A0E9M150"/>
<evidence type="ECO:0000313" key="8">
    <source>
        <dbReference type="EMBL" id="GAO31283.1"/>
    </source>
</evidence>
<dbReference type="GO" id="GO:0005737">
    <property type="term" value="C:cytoplasm"/>
    <property type="evidence" value="ECO:0007669"/>
    <property type="project" value="InterPro"/>
</dbReference>
<comment type="pathway">
    <text evidence="1">Carbohydrate degradation; 2-deoxy-D-ribose 1-phosphate degradation; D-glyceraldehyde 3-phosphate and acetaldehyde from 2-deoxy-alpha-D-ribose 1-phosphate: step 2/2.</text>
</comment>
<dbReference type="Proteomes" id="UP000032900">
    <property type="component" value="Unassembled WGS sequence"/>
</dbReference>
<dbReference type="InterPro" id="IPR011343">
    <property type="entry name" value="DeoC"/>
</dbReference>
<comment type="caution">
    <text evidence="8">The sequence shown here is derived from an EMBL/GenBank/DDBJ whole genome shotgun (WGS) entry which is preliminary data.</text>
</comment>
<evidence type="ECO:0000256" key="1">
    <source>
        <dbReference type="ARBA" id="ARBA00004816"/>
    </source>
</evidence>
<proteinExistence type="inferred from homology"/>
<evidence type="ECO:0000256" key="3">
    <source>
        <dbReference type="ARBA" id="ARBA00012515"/>
    </source>
</evidence>
<reference evidence="8 9" key="1">
    <citation type="journal article" date="2015" name="Microbes Environ.">
        <title>Distribution and evolution of nitrogen fixation genes in the phylum bacteroidetes.</title>
        <authorList>
            <person name="Inoue J."/>
            <person name="Oshima K."/>
            <person name="Suda W."/>
            <person name="Sakamoto M."/>
            <person name="Iino T."/>
            <person name="Noda S."/>
            <person name="Hongoh Y."/>
            <person name="Hattori M."/>
            <person name="Ohkuma M."/>
        </authorList>
    </citation>
    <scope>NUCLEOTIDE SEQUENCE [LARGE SCALE GENOMIC DNA]</scope>
    <source>
        <strain evidence="8">JCM 15548</strain>
    </source>
</reference>